<keyword evidence="5" id="KW-0804">Transcription</keyword>
<evidence type="ECO:0000256" key="5">
    <source>
        <dbReference type="RuleBase" id="RU367127"/>
    </source>
</evidence>
<evidence type="ECO:0000256" key="4">
    <source>
        <dbReference type="PROSITE-ProRule" id="PRU01002"/>
    </source>
</evidence>
<dbReference type="PANTHER" id="PTHR31602">
    <property type="entry name" value="GROWTH-REGULATING FACTOR 5"/>
    <property type="match status" value="1"/>
</dbReference>
<dbReference type="InterPro" id="IPR014977">
    <property type="entry name" value="WRC_dom"/>
</dbReference>
<dbReference type="AlphaFoldDB" id="A0A2Z7C4X1"/>
<evidence type="ECO:0000256" key="1">
    <source>
        <dbReference type="ARBA" id="ARBA00004123"/>
    </source>
</evidence>
<accession>A0A2Z7C4X1</accession>
<gene>
    <name evidence="9" type="ORF">F511_05196</name>
</gene>
<protein>
    <recommendedName>
        <fullName evidence="5">Growth-regulating factor</fullName>
    </recommendedName>
</protein>
<proteinExistence type="inferred from homology"/>
<keyword evidence="10" id="KW-1185">Reference proteome</keyword>
<dbReference type="PROSITE" id="PS51666">
    <property type="entry name" value="QLQ"/>
    <property type="match status" value="1"/>
</dbReference>
<feature type="domain" description="WRC" evidence="8">
    <location>
        <begin position="170"/>
        <end position="214"/>
    </location>
</feature>
<keyword evidence="3 5" id="KW-0539">Nucleus</keyword>
<feature type="region of interest" description="Disordered" evidence="6">
    <location>
        <begin position="219"/>
        <end position="241"/>
    </location>
</feature>
<comment type="subcellular location">
    <subcellularLocation>
        <location evidence="1 5">Nucleus</location>
    </subcellularLocation>
</comment>
<dbReference type="GO" id="GO:0006351">
    <property type="term" value="P:DNA-templated transcription"/>
    <property type="evidence" value="ECO:0007669"/>
    <property type="project" value="UniProtKB-UniRule"/>
</dbReference>
<comment type="function">
    <text evidence="5">Transcription activator.</text>
</comment>
<evidence type="ECO:0000256" key="3">
    <source>
        <dbReference type="ARBA" id="ARBA00023242"/>
    </source>
</evidence>
<feature type="domain" description="QLQ" evidence="7">
    <location>
        <begin position="107"/>
        <end position="142"/>
    </location>
</feature>
<organism evidence="9 10">
    <name type="scientific">Dorcoceras hygrometricum</name>
    <dbReference type="NCBI Taxonomy" id="472368"/>
    <lineage>
        <taxon>Eukaryota</taxon>
        <taxon>Viridiplantae</taxon>
        <taxon>Streptophyta</taxon>
        <taxon>Embryophyta</taxon>
        <taxon>Tracheophyta</taxon>
        <taxon>Spermatophyta</taxon>
        <taxon>Magnoliopsida</taxon>
        <taxon>eudicotyledons</taxon>
        <taxon>Gunneridae</taxon>
        <taxon>Pentapetalae</taxon>
        <taxon>asterids</taxon>
        <taxon>lamiids</taxon>
        <taxon>Lamiales</taxon>
        <taxon>Gesneriaceae</taxon>
        <taxon>Didymocarpoideae</taxon>
        <taxon>Trichosporeae</taxon>
        <taxon>Loxocarpinae</taxon>
        <taxon>Dorcoceras</taxon>
    </lineage>
</organism>
<dbReference type="GO" id="GO:0099402">
    <property type="term" value="P:plant organ development"/>
    <property type="evidence" value="ECO:0007669"/>
    <property type="project" value="UniProtKB-ARBA"/>
</dbReference>
<dbReference type="PANTHER" id="PTHR31602:SF101">
    <property type="entry name" value="GROWTH-REGULATING FACTOR 7"/>
    <property type="match status" value="1"/>
</dbReference>
<evidence type="ECO:0000256" key="2">
    <source>
        <dbReference type="ARBA" id="ARBA00008122"/>
    </source>
</evidence>
<dbReference type="GO" id="GO:0005634">
    <property type="term" value="C:nucleus"/>
    <property type="evidence" value="ECO:0007669"/>
    <property type="project" value="UniProtKB-SubCell"/>
</dbReference>
<comment type="caution">
    <text evidence="4">Lacks conserved residue(s) required for the propagation of feature annotation.</text>
</comment>
<sequence>MEAHQRARMAVKRLLNSKVNPTDYTLSFETRTIDEQLFNAYSYTLKSQVFDEVLSNIYWDGGSTTCVGSTAPGFKLNTLQTFDISPPLNSTTASKASGAMASSVGLAFTSAQRKELERQAMIFRYLTTNLPLPHDLLYPLSLNFASPALDPSINLSGGELRNDGCLKIRDPEPGRCKRTDGKKWRCSKDVAPMQKYCERHLHKGRLRSRKPVEVRKKMRLEQGPLPAPRASSSASHQISTQNESRLLFNPIESDRNAGVMMEFESTENNWQHLMKKGNLDFLANGFFSTRGFNPTLHQDCVETSNPFPYSSFQAQSGVINTWSMDNDNATSCPVSLHQGNAFPSLYLSMDVASANVLDGESNKIEIEVGLEDSDDCYVADTRSLPCYRGGPLGEALQPLSVGVESSNPASPYDSVHTTATTVSSPSGVLHRTSFSHSENSVCNSPADVSFLALSSCKSISAQNRNSSRKTMVAKQPHDIEVLSSFIFLMFSRLDLFYELYQLNLMFKLVR</sequence>
<dbReference type="GO" id="GO:0005524">
    <property type="term" value="F:ATP binding"/>
    <property type="evidence" value="ECO:0007669"/>
    <property type="project" value="UniProtKB-UniRule"/>
</dbReference>
<evidence type="ECO:0000313" key="10">
    <source>
        <dbReference type="Proteomes" id="UP000250235"/>
    </source>
</evidence>
<evidence type="ECO:0000259" key="8">
    <source>
        <dbReference type="PROSITE" id="PS51667"/>
    </source>
</evidence>
<dbReference type="OrthoDB" id="1937002at2759"/>
<dbReference type="GO" id="GO:0006355">
    <property type="term" value="P:regulation of DNA-templated transcription"/>
    <property type="evidence" value="ECO:0007669"/>
    <property type="project" value="InterPro"/>
</dbReference>
<dbReference type="InterPro" id="IPR014978">
    <property type="entry name" value="Gln-Leu-Gln_QLQ"/>
</dbReference>
<evidence type="ECO:0000256" key="6">
    <source>
        <dbReference type="SAM" id="MobiDB-lite"/>
    </source>
</evidence>
<dbReference type="InterPro" id="IPR031137">
    <property type="entry name" value="GRF"/>
</dbReference>
<dbReference type="PROSITE" id="PS51667">
    <property type="entry name" value="WRC"/>
    <property type="match status" value="1"/>
</dbReference>
<dbReference type="Pfam" id="PF08880">
    <property type="entry name" value="QLQ"/>
    <property type="match status" value="1"/>
</dbReference>
<keyword evidence="5" id="KW-0805">Transcription regulation</keyword>
<name>A0A2Z7C4X1_9LAMI</name>
<keyword evidence="5" id="KW-0010">Activator</keyword>
<dbReference type="Pfam" id="PF08879">
    <property type="entry name" value="WRC"/>
    <property type="match status" value="1"/>
</dbReference>
<evidence type="ECO:0000313" key="9">
    <source>
        <dbReference type="EMBL" id="KZV40951.1"/>
    </source>
</evidence>
<dbReference type="SMART" id="SM00951">
    <property type="entry name" value="QLQ"/>
    <property type="match status" value="1"/>
</dbReference>
<reference evidence="9 10" key="1">
    <citation type="journal article" date="2015" name="Proc. Natl. Acad. Sci. U.S.A.">
        <title>The resurrection genome of Boea hygrometrica: A blueprint for survival of dehydration.</title>
        <authorList>
            <person name="Xiao L."/>
            <person name="Yang G."/>
            <person name="Zhang L."/>
            <person name="Yang X."/>
            <person name="Zhao S."/>
            <person name="Ji Z."/>
            <person name="Zhou Q."/>
            <person name="Hu M."/>
            <person name="Wang Y."/>
            <person name="Chen M."/>
            <person name="Xu Y."/>
            <person name="Jin H."/>
            <person name="Xiao X."/>
            <person name="Hu G."/>
            <person name="Bao F."/>
            <person name="Hu Y."/>
            <person name="Wan P."/>
            <person name="Li L."/>
            <person name="Deng X."/>
            <person name="Kuang T."/>
            <person name="Xiang C."/>
            <person name="Zhu J.K."/>
            <person name="Oliver M.J."/>
            <person name="He Y."/>
        </authorList>
    </citation>
    <scope>NUCLEOTIDE SEQUENCE [LARGE SCALE GENOMIC DNA]</scope>
    <source>
        <strain evidence="10">cv. XS01</strain>
    </source>
</reference>
<evidence type="ECO:0000259" key="7">
    <source>
        <dbReference type="PROSITE" id="PS51666"/>
    </source>
</evidence>
<dbReference type="EMBL" id="KQ999852">
    <property type="protein sequence ID" value="KZV40951.1"/>
    <property type="molecule type" value="Genomic_DNA"/>
</dbReference>
<comment type="similarity">
    <text evidence="2 5">Belongs to the GRF family.</text>
</comment>
<dbReference type="Proteomes" id="UP000250235">
    <property type="component" value="Unassembled WGS sequence"/>
</dbReference>
<comment type="domain">
    <text evidence="5">The QLQ domain and WRC domain may be involved in protein-protein interaction and DNA-binding, respectively.</text>
</comment>